<dbReference type="SUPFAM" id="SSF47473">
    <property type="entry name" value="EF-hand"/>
    <property type="match status" value="1"/>
</dbReference>
<dbReference type="EMBL" id="JBHUHQ010000002">
    <property type="protein sequence ID" value="MFD2042789.1"/>
    <property type="molecule type" value="Genomic_DNA"/>
</dbReference>
<name>A0ABW4VSY5_9BACI</name>
<dbReference type="Proteomes" id="UP001597383">
    <property type="component" value="Unassembled WGS sequence"/>
</dbReference>
<dbReference type="InterPro" id="IPR051448">
    <property type="entry name" value="CdaR-like_regulators"/>
</dbReference>
<proteinExistence type="predicted"/>
<feature type="domain" description="PucR C-terminal helix-turn-helix" evidence="1">
    <location>
        <begin position="235"/>
        <end position="292"/>
    </location>
</feature>
<dbReference type="RefSeq" id="WP_377554410.1">
    <property type="nucleotide sequence ID" value="NZ_JBHUHQ010000002.1"/>
</dbReference>
<dbReference type="InterPro" id="IPR025736">
    <property type="entry name" value="PucR_C-HTH_dom"/>
</dbReference>
<dbReference type="Gene3D" id="1.10.10.2840">
    <property type="entry name" value="PucR C-terminal helix-turn-helix domain"/>
    <property type="match status" value="1"/>
</dbReference>
<comment type="caution">
    <text evidence="2">The sequence shown here is derived from an EMBL/GenBank/DDBJ whole genome shotgun (WGS) entry which is preliminary data.</text>
</comment>
<dbReference type="PANTHER" id="PTHR33744">
    <property type="entry name" value="CARBOHYDRATE DIACID REGULATOR"/>
    <property type="match status" value="1"/>
</dbReference>
<dbReference type="InterPro" id="IPR011992">
    <property type="entry name" value="EF-hand-dom_pair"/>
</dbReference>
<sequence length="294" mass="34705">MIEQLKKIFPSIIITTNIEQNLDMQYEWYLSKTKELIGIHKSELTNKEKKLLATFLHPYSITFPLPTEKEKIWEDRIHQKNHSKLEENIRYRFVYFSIANNQIDPKSFKEAINELFHAQVSVIWDNQREGIIIEETTSDRDEEISYEEIIDILMSDLYVKINVLVGPFQEDLYHINDHYHNILKSARVSFTYTDRNVISYVEAIPHILINQVDVAFKREISATVLKEFATDQDIIQTIEVFLESNLNISVAAKKLYMHRNSLQYRLDKFYESTGIDVRDFHQALPVYLALLANQ</sequence>
<dbReference type="InterPro" id="IPR042070">
    <property type="entry name" value="PucR_C-HTH_sf"/>
</dbReference>
<dbReference type="InterPro" id="IPR009057">
    <property type="entry name" value="Homeodomain-like_sf"/>
</dbReference>
<gene>
    <name evidence="2" type="ORF">ACFSJF_00500</name>
</gene>
<dbReference type="Pfam" id="PF13556">
    <property type="entry name" value="HTH_30"/>
    <property type="match status" value="1"/>
</dbReference>
<protein>
    <submittedName>
        <fullName evidence="2">PucR family transcriptional regulator</fullName>
    </submittedName>
</protein>
<reference evidence="3" key="1">
    <citation type="journal article" date="2019" name="Int. J. Syst. Evol. Microbiol.">
        <title>The Global Catalogue of Microorganisms (GCM) 10K type strain sequencing project: providing services to taxonomists for standard genome sequencing and annotation.</title>
        <authorList>
            <consortium name="The Broad Institute Genomics Platform"/>
            <consortium name="The Broad Institute Genome Sequencing Center for Infectious Disease"/>
            <person name="Wu L."/>
            <person name="Ma J."/>
        </authorList>
    </citation>
    <scope>NUCLEOTIDE SEQUENCE [LARGE SCALE GENOMIC DNA]</scope>
    <source>
        <strain evidence="3">R28</strain>
    </source>
</reference>
<keyword evidence="3" id="KW-1185">Reference proteome</keyword>
<evidence type="ECO:0000313" key="3">
    <source>
        <dbReference type="Proteomes" id="UP001597383"/>
    </source>
</evidence>
<dbReference type="PANTHER" id="PTHR33744:SF15">
    <property type="entry name" value="CARBOHYDRATE DIACID REGULATOR"/>
    <property type="match status" value="1"/>
</dbReference>
<organism evidence="2 3">
    <name type="scientific">Ornithinibacillus salinisoli</name>
    <dbReference type="NCBI Taxonomy" id="1848459"/>
    <lineage>
        <taxon>Bacteria</taxon>
        <taxon>Bacillati</taxon>
        <taxon>Bacillota</taxon>
        <taxon>Bacilli</taxon>
        <taxon>Bacillales</taxon>
        <taxon>Bacillaceae</taxon>
        <taxon>Ornithinibacillus</taxon>
    </lineage>
</organism>
<evidence type="ECO:0000259" key="1">
    <source>
        <dbReference type="Pfam" id="PF13556"/>
    </source>
</evidence>
<accession>A0ABW4VSY5</accession>
<evidence type="ECO:0000313" key="2">
    <source>
        <dbReference type="EMBL" id="MFD2042789.1"/>
    </source>
</evidence>
<dbReference type="SUPFAM" id="SSF46689">
    <property type="entry name" value="Homeodomain-like"/>
    <property type="match status" value="1"/>
</dbReference>